<gene>
    <name evidence="2" type="ORF">GCM10010995_28810</name>
</gene>
<dbReference type="PANTHER" id="PTHR46246:SF1">
    <property type="entry name" value="GUANOSINE-3',5'-BIS(DIPHOSPHATE) 3'-PYROPHOSPHOHYDROLASE MESH1"/>
    <property type="match status" value="1"/>
</dbReference>
<dbReference type="InterPro" id="IPR003607">
    <property type="entry name" value="HD/PDEase_dom"/>
</dbReference>
<sequence>MSKQVAKADSFAASKHNGQLRKYTGEPYIVHPRAVKALVSQVDHTEEMLIAALLHDTVEDTETKLSEIEALFGKEVAELVYWLTDVSQPDDGNRAIRKALDRAHISKAPPAAKTIKIADLIDNSKSIFQYDKQFGKVYFKEKILLLEVLKEGDQTLLDMAHKIIADQHWDC</sequence>
<comment type="caution">
    <text evidence="2">The sequence shown here is derived from an EMBL/GenBank/DDBJ whole genome shotgun (WGS) entry which is preliminary data.</text>
</comment>
<evidence type="ECO:0000313" key="3">
    <source>
        <dbReference type="Proteomes" id="UP000636949"/>
    </source>
</evidence>
<dbReference type="Pfam" id="PF13328">
    <property type="entry name" value="HD_4"/>
    <property type="match status" value="1"/>
</dbReference>
<feature type="domain" description="HD/PDEase" evidence="1">
    <location>
        <begin position="24"/>
        <end position="133"/>
    </location>
</feature>
<dbReference type="SMART" id="SM00471">
    <property type="entry name" value="HDc"/>
    <property type="match status" value="1"/>
</dbReference>
<dbReference type="CDD" id="cd00077">
    <property type="entry name" value="HDc"/>
    <property type="match status" value="1"/>
</dbReference>
<reference evidence="2" key="1">
    <citation type="journal article" date="2014" name="Int. J. Syst. Evol. Microbiol.">
        <title>Complete genome sequence of Corynebacterium casei LMG S-19264T (=DSM 44701T), isolated from a smear-ripened cheese.</title>
        <authorList>
            <consortium name="US DOE Joint Genome Institute (JGI-PGF)"/>
            <person name="Walter F."/>
            <person name="Albersmeier A."/>
            <person name="Kalinowski J."/>
            <person name="Ruckert C."/>
        </authorList>
    </citation>
    <scope>NUCLEOTIDE SEQUENCE</scope>
    <source>
        <strain evidence="2">CGMCC 1.15758</strain>
    </source>
</reference>
<organism evidence="2 3">
    <name type="scientific">Cysteiniphilum litorale</name>
    <dbReference type="NCBI Taxonomy" id="2056700"/>
    <lineage>
        <taxon>Bacteria</taxon>
        <taxon>Pseudomonadati</taxon>
        <taxon>Pseudomonadota</taxon>
        <taxon>Gammaproteobacteria</taxon>
        <taxon>Thiotrichales</taxon>
        <taxon>Fastidiosibacteraceae</taxon>
        <taxon>Cysteiniphilum</taxon>
    </lineage>
</organism>
<evidence type="ECO:0000259" key="1">
    <source>
        <dbReference type="SMART" id="SM00471"/>
    </source>
</evidence>
<keyword evidence="3" id="KW-1185">Reference proteome</keyword>
<accession>A0A8J2Z7G6</accession>
<dbReference type="PANTHER" id="PTHR46246">
    <property type="entry name" value="GUANOSINE-3',5'-BIS(DIPHOSPHATE) 3'-PYROPHOSPHOHYDROLASE MESH1"/>
    <property type="match status" value="1"/>
</dbReference>
<dbReference type="InterPro" id="IPR052194">
    <property type="entry name" value="MESH1"/>
</dbReference>
<dbReference type="EMBL" id="BMJS01000125">
    <property type="protein sequence ID" value="GGG09428.1"/>
    <property type="molecule type" value="Genomic_DNA"/>
</dbReference>
<dbReference type="SUPFAM" id="SSF109604">
    <property type="entry name" value="HD-domain/PDEase-like"/>
    <property type="match status" value="1"/>
</dbReference>
<dbReference type="RefSeq" id="WP_117004196.1">
    <property type="nucleotide sequence ID" value="NZ_BMJS01000125.1"/>
</dbReference>
<reference evidence="2" key="2">
    <citation type="submission" date="2020-09" db="EMBL/GenBank/DDBJ databases">
        <authorList>
            <person name="Sun Q."/>
            <person name="Zhou Y."/>
        </authorList>
    </citation>
    <scope>NUCLEOTIDE SEQUENCE</scope>
    <source>
        <strain evidence="2">CGMCC 1.15758</strain>
    </source>
</reference>
<dbReference type="Gene3D" id="1.10.3210.10">
    <property type="entry name" value="Hypothetical protein af1432"/>
    <property type="match status" value="1"/>
</dbReference>
<dbReference type="Proteomes" id="UP000636949">
    <property type="component" value="Unassembled WGS sequence"/>
</dbReference>
<protein>
    <recommendedName>
        <fullName evidence="1">HD/PDEase domain-containing protein</fullName>
    </recommendedName>
</protein>
<dbReference type="GO" id="GO:0008893">
    <property type="term" value="F:guanosine-3',5'-bis(diphosphate) 3'-diphosphatase activity"/>
    <property type="evidence" value="ECO:0007669"/>
    <property type="project" value="TreeGrafter"/>
</dbReference>
<dbReference type="AlphaFoldDB" id="A0A8J2Z7G6"/>
<name>A0A8J2Z7G6_9GAMM</name>
<dbReference type="OrthoDB" id="9802385at2"/>
<evidence type="ECO:0000313" key="2">
    <source>
        <dbReference type="EMBL" id="GGG09428.1"/>
    </source>
</evidence>
<proteinExistence type="predicted"/>